<accession>A0AAV0W028</accession>
<evidence type="ECO:0000313" key="4">
    <source>
        <dbReference type="EMBL" id="CAI6349219.1"/>
    </source>
</evidence>
<evidence type="ECO:0000259" key="3">
    <source>
        <dbReference type="PROSITE" id="PS50960"/>
    </source>
</evidence>
<dbReference type="Gene3D" id="1.10.10.60">
    <property type="entry name" value="Homeodomain-like"/>
    <property type="match status" value="1"/>
</dbReference>
<keyword evidence="5" id="KW-1185">Reference proteome</keyword>
<dbReference type="InterPro" id="IPR007889">
    <property type="entry name" value="HTH_Psq"/>
</dbReference>
<dbReference type="PROSITE" id="PS50960">
    <property type="entry name" value="HTH_PSQ"/>
    <property type="match status" value="1"/>
</dbReference>
<dbReference type="Proteomes" id="UP001160148">
    <property type="component" value="Unassembled WGS sequence"/>
</dbReference>
<sequence length="90" mass="10338">MSLKRKLVTLSIAEKVNIISEVTKSGEQKNEIAKQFNIPPCTLSTILKNKDDILQKYKTNKGSMKRMKISEYPDIEVSLLNWRTVQGKKQ</sequence>
<keyword evidence="2" id="KW-0238">DNA-binding</keyword>
<gene>
    <name evidence="4" type="ORF">MEUPH1_LOCUS5807</name>
</gene>
<proteinExistence type="predicted"/>
<dbReference type="SUPFAM" id="SSF46689">
    <property type="entry name" value="Homeodomain-like"/>
    <property type="match status" value="1"/>
</dbReference>
<comment type="subcellular location">
    <subcellularLocation>
        <location evidence="1 2">Nucleus</location>
    </subcellularLocation>
</comment>
<organism evidence="4 5">
    <name type="scientific">Macrosiphum euphorbiae</name>
    <name type="common">potato aphid</name>
    <dbReference type="NCBI Taxonomy" id="13131"/>
    <lineage>
        <taxon>Eukaryota</taxon>
        <taxon>Metazoa</taxon>
        <taxon>Ecdysozoa</taxon>
        <taxon>Arthropoda</taxon>
        <taxon>Hexapoda</taxon>
        <taxon>Insecta</taxon>
        <taxon>Pterygota</taxon>
        <taxon>Neoptera</taxon>
        <taxon>Paraneoptera</taxon>
        <taxon>Hemiptera</taxon>
        <taxon>Sternorrhyncha</taxon>
        <taxon>Aphidomorpha</taxon>
        <taxon>Aphidoidea</taxon>
        <taxon>Aphididae</taxon>
        <taxon>Macrosiphini</taxon>
        <taxon>Macrosiphum</taxon>
    </lineage>
</organism>
<evidence type="ECO:0000256" key="1">
    <source>
        <dbReference type="ARBA" id="ARBA00004123"/>
    </source>
</evidence>
<dbReference type="InterPro" id="IPR009057">
    <property type="entry name" value="Homeodomain-like_sf"/>
</dbReference>
<comment type="caution">
    <text evidence="4">The sequence shown here is derived from an EMBL/GenBank/DDBJ whole genome shotgun (WGS) entry which is preliminary data.</text>
</comment>
<reference evidence="4 5" key="1">
    <citation type="submission" date="2023-01" db="EMBL/GenBank/DDBJ databases">
        <authorList>
            <person name="Whitehead M."/>
        </authorList>
    </citation>
    <scope>NUCLEOTIDE SEQUENCE [LARGE SCALE GENOMIC DNA]</scope>
</reference>
<protein>
    <recommendedName>
        <fullName evidence="3">HTH psq-type domain-containing protein</fullName>
    </recommendedName>
</protein>
<keyword evidence="2" id="KW-0539">Nucleus</keyword>
<dbReference type="GO" id="GO:0005634">
    <property type="term" value="C:nucleus"/>
    <property type="evidence" value="ECO:0007669"/>
    <property type="project" value="UniProtKB-SubCell"/>
</dbReference>
<dbReference type="EMBL" id="CARXXK010000001">
    <property type="protein sequence ID" value="CAI6349219.1"/>
    <property type="molecule type" value="Genomic_DNA"/>
</dbReference>
<evidence type="ECO:0000313" key="5">
    <source>
        <dbReference type="Proteomes" id="UP001160148"/>
    </source>
</evidence>
<dbReference type="GO" id="GO:0003677">
    <property type="term" value="F:DNA binding"/>
    <property type="evidence" value="ECO:0007669"/>
    <property type="project" value="UniProtKB-UniRule"/>
</dbReference>
<feature type="DNA-binding region" description="H-T-H motif" evidence="2">
    <location>
        <begin position="29"/>
        <end position="49"/>
    </location>
</feature>
<dbReference type="AlphaFoldDB" id="A0AAV0W028"/>
<evidence type="ECO:0000256" key="2">
    <source>
        <dbReference type="PROSITE-ProRule" id="PRU00320"/>
    </source>
</evidence>
<dbReference type="Pfam" id="PF04218">
    <property type="entry name" value="CENP-B_N"/>
    <property type="match status" value="1"/>
</dbReference>
<feature type="domain" description="HTH psq-type" evidence="3">
    <location>
        <begin position="1"/>
        <end position="53"/>
    </location>
</feature>
<name>A0AAV0W028_9HEMI</name>